<dbReference type="EMBL" id="CP113520">
    <property type="protein sequence ID" value="WAJ26931.1"/>
    <property type="molecule type" value="Genomic_DNA"/>
</dbReference>
<protein>
    <submittedName>
        <fullName evidence="1">LysR substrate-binding domain-containing protein</fullName>
    </submittedName>
</protein>
<sequence length="297" mass="31977">MKALNRVHLNGLRAAEAAARLGSLPAAAAELGVTAGAVSQHILKLERQMGRTLFERTARGLPPTVAGAPILAQIGRGLAEIDSAVAKAFRDGVPTLNLSVAPVFAAKWLVPRLAKFGRLHPEVRVRLEASTVLVDPDRDDVDLAIRVGPGGWRRVAARFLLPQEVFPVVSPAHAADLREPADLLRLPIVRDLHSTIPWSIWLDRHGIAEDALAQGPSFNDASLCLDAVIAGQGAMLAWDTLAMDALADGRVVAPFPHRAATGLGYWLIASESRRPSAAMRLFSDWIVAEMAQRPTRR</sequence>
<dbReference type="Proteomes" id="UP001163223">
    <property type="component" value="Chromosome"/>
</dbReference>
<name>A0ACD4NJL3_9HYPH</name>
<evidence type="ECO:0000313" key="1">
    <source>
        <dbReference type="EMBL" id="WAJ26931.1"/>
    </source>
</evidence>
<organism evidence="1 2">
    <name type="scientific">Antarcticirhabdus aurantiaca</name>
    <dbReference type="NCBI Taxonomy" id="2606717"/>
    <lineage>
        <taxon>Bacteria</taxon>
        <taxon>Pseudomonadati</taxon>
        <taxon>Pseudomonadota</taxon>
        <taxon>Alphaproteobacteria</taxon>
        <taxon>Hyphomicrobiales</taxon>
        <taxon>Aurantimonadaceae</taxon>
        <taxon>Antarcticirhabdus</taxon>
    </lineage>
</organism>
<gene>
    <name evidence="1" type="ORF">OXU80_18970</name>
</gene>
<evidence type="ECO:0000313" key="2">
    <source>
        <dbReference type="Proteomes" id="UP001163223"/>
    </source>
</evidence>
<reference evidence="1" key="1">
    <citation type="submission" date="2022-11" db="EMBL/GenBank/DDBJ databases">
        <title>beta-Carotene-producing bacterium, Jeongeuplla avenae sp. nov., alleviates the salt stress of Arabidopsis seedlings.</title>
        <authorList>
            <person name="Jiang L."/>
            <person name="Lee J."/>
        </authorList>
    </citation>
    <scope>NUCLEOTIDE SEQUENCE</scope>
    <source>
        <strain evidence="1">DY_R2A_6</strain>
    </source>
</reference>
<keyword evidence="2" id="KW-1185">Reference proteome</keyword>
<accession>A0ACD4NJL3</accession>
<proteinExistence type="predicted"/>